<feature type="region of interest" description="Disordered" evidence="1">
    <location>
        <begin position="50"/>
        <end position="94"/>
    </location>
</feature>
<reference evidence="2 3" key="1">
    <citation type="submission" date="2016-03" db="EMBL/GenBank/DDBJ databases">
        <title>Whole genome sequencing of Grifola frondosa 9006-11.</title>
        <authorList>
            <person name="Min B."/>
            <person name="Park H."/>
            <person name="Kim J.-G."/>
            <person name="Cho H."/>
            <person name="Oh Y.-L."/>
            <person name="Kong W.-S."/>
            <person name="Choi I.-G."/>
        </authorList>
    </citation>
    <scope>NUCLEOTIDE SEQUENCE [LARGE SCALE GENOMIC DNA]</scope>
    <source>
        <strain evidence="2 3">9006-11</strain>
    </source>
</reference>
<feature type="compositionally biased region" description="Polar residues" evidence="1">
    <location>
        <begin position="60"/>
        <end position="77"/>
    </location>
</feature>
<gene>
    <name evidence="2" type="ORF">A0H81_13834</name>
</gene>
<feature type="region of interest" description="Disordered" evidence="1">
    <location>
        <begin position="122"/>
        <end position="153"/>
    </location>
</feature>
<dbReference type="EMBL" id="LUGG01000032">
    <property type="protein sequence ID" value="OBZ66312.1"/>
    <property type="molecule type" value="Genomic_DNA"/>
</dbReference>
<sequence length="153" mass="16197">MAIFDLIGRLIEKSSSAEIAIDDRHGPKLHARFLTVLLAKHRGDVAAAGHLQTQHPPPQSQNQDSHSTIPGTFSSLAGPSPWPNDLFQSGQLSGGSGVDETLGALLALQSPAYWKDAMLGFSWPESQPAPSEECTPVTNPAARAPLSEVPSDP</sequence>
<dbReference type="OrthoDB" id="39175at2759"/>
<protein>
    <submittedName>
        <fullName evidence="2">Uncharacterized protein</fullName>
    </submittedName>
</protein>
<organism evidence="2 3">
    <name type="scientific">Grifola frondosa</name>
    <name type="common">Maitake</name>
    <name type="synonym">Polyporus frondosus</name>
    <dbReference type="NCBI Taxonomy" id="5627"/>
    <lineage>
        <taxon>Eukaryota</taxon>
        <taxon>Fungi</taxon>
        <taxon>Dikarya</taxon>
        <taxon>Basidiomycota</taxon>
        <taxon>Agaricomycotina</taxon>
        <taxon>Agaricomycetes</taxon>
        <taxon>Polyporales</taxon>
        <taxon>Grifolaceae</taxon>
        <taxon>Grifola</taxon>
    </lineage>
</organism>
<evidence type="ECO:0000256" key="1">
    <source>
        <dbReference type="SAM" id="MobiDB-lite"/>
    </source>
</evidence>
<evidence type="ECO:0000313" key="3">
    <source>
        <dbReference type="Proteomes" id="UP000092993"/>
    </source>
</evidence>
<dbReference type="AlphaFoldDB" id="A0A1C7LNG9"/>
<keyword evidence="3" id="KW-1185">Reference proteome</keyword>
<proteinExistence type="predicted"/>
<name>A0A1C7LNG9_GRIFR</name>
<evidence type="ECO:0000313" key="2">
    <source>
        <dbReference type="EMBL" id="OBZ66312.1"/>
    </source>
</evidence>
<comment type="caution">
    <text evidence="2">The sequence shown here is derived from an EMBL/GenBank/DDBJ whole genome shotgun (WGS) entry which is preliminary data.</text>
</comment>
<accession>A0A1C7LNG9</accession>
<dbReference type="Proteomes" id="UP000092993">
    <property type="component" value="Unassembled WGS sequence"/>
</dbReference>